<dbReference type="PROSITE" id="PS00107">
    <property type="entry name" value="PROTEIN_KINASE_ATP"/>
    <property type="match status" value="1"/>
</dbReference>
<protein>
    <recommendedName>
        <fullName evidence="7">Protein kinase domain-containing protein</fullName>
    </recommendedName>
</protein>
<evidence type="ECO:0000313" key="9">
    <source>
        <dbReference type="Proteomes" id="UP000053815"/>
    </source>
</evidence>
<feature type="binding site" evidence="5">
    <location>
        <position position="496"/>
    </location>
    <ligand>
        <name>ATP</name>
        <dbReference type="ChEBI" id="CHEBI:30616"/>
    </ligand>
</feature>
<dbReference type="GO" id="GO:0005524">
    <property type="term" value="F:ATP binding"/>
    <property type="evidence" value="ECO:0007669"/>
    <property type="project" value="UniProtKB-UniRule"/>
</dbReference>
<dbReference type="Gene3D" id="1.10.510.10">
    <property type="entry name" value="Transferase(Phosphotransferase) domain 1"/>
    <property type="match status" value="1"/>
</dbReference>
<dbReference type="InterPro" id="IPR050538">
    <property type="entry name" value="MAP_kinase_kinase_kinase"/>
</dbReference>
<dbReference type="PROSITE" id="PS00108">
    <property type="entry name" value="PROTEIN_KINASE_ST"/>
    <property type="match status" value="1"/>
</dbReference>
<feature type="compositionally biased region" description="Low complexity" evidence="6">
    <location>
        <begin position="255"/>
        <end position="279"/>
    </location>
</feature>
<evidence type="ECO:0000256" key="4">
    <source>
        <dbReference type="ARBA" id="ARBA00022840"/>
    </source>
</evidence>
<reference evidence="8" key="1">
    <citation type="submission" date="2014-09" db="EMBL/GenBank/DDBJ databases">
        <title>Draft genome sequence of an oleaginous Mucoromycotina fungus Mucor ambiguus NBRC6742.</title>
        <authorList>
            <person name="Takeda I."/>
            <person name="Yamane N."/>
            <person name="Morita T."/>
            <person name="Tamano K."/>
            <person name="Machida M."/>
            <person name="Baker S."/>
            <person name="Koike H."/>
        </authorList>
    </citation>
    <scope>NUCLEOTIDE SEQUENCE</scope>
    <source>
        <strain evidence="8">NBRC 6742</strain>
    </source>
</reference>
<dbReference type="EMBL" id="DF836296">
    <property type="protein sequence ID" value="GAN01455.1"/>
    <property type="molecule type" value="Genomic_DNA"/>
</dbReference>
<dbReference type="SUPFAM" id="SSF56112">
    <property type="entry name" value="Protein kinase-like (PK-like)"/>
    <property type="match status" value="1"/>
</dbReference>
<evidence type="ECO:0000259" key="7">
    <source>
        <dbReference type="PROSITE" id="PS50011"/>
    </source>
</evidence>
<accession>A0A0C9LQF5</accession>
<feature type="region of interest" description="Disordered" evidence="6">
    <location>
        <begin position="243"/>
        <end position="281"/>
    </location>
</feature>
<keyword evidence="1" id="KW-0808">Transferase</keyword>
<evidence type="ECO:0000256" key="2">
    <source>
        <dbReference type="ARBA" id="ARBA00022741"/>
    </source>
</evidence>
<feature type="domain" description="Protein kinase" evidence="7">
    <location>
        <begin position="467"/>
        <end position="716"/>
    </location>
</feature>
<feature type="region of interest" description="Disordered" evidence="6">
    <location>
        <begin position="170"/>
        <end position="213"/>
    </location>
</feature>
<evidence type="ECO:0000256" key="1">
    <source>
        <dbReference type="ARBA" id="ARBA00022679"/>
    </source>
</evidence>
<proteinExistence type="predicted"/>
<feature type="region of interest" description="Disordered" evidence="6">
    <location>
        <begin position="310"/>
        <end position="340"/>
    </location>
</feature>
<dbReference type="InterPro" id="IPR017441">
    <property type="entry name" value="Protein_kinase_ATP_BS"/>
</dbReference>
<feature type="region of interest" description="Disordered" evidence="6">
    <location>
        <begin position="935"/>
        <end position="967"/>
    </location>
</feature>
<evidence type="ECO:0000256" key="6">
    <source>
        <dbReference type="SAM" id="MobiDB-lite"/>
    </source>
</evidence>
<evidence type="ECO:0000256" key="3">
    <source>
        <dbReference type="ARBA" id="ARBA00022777"/>
    </source>
</evidence>
<dbReference type="GO" id="GO:0005737">
    <property type="term" value="C:cytoplasm"/>
    <property type="evidence" value="ECO:0007669"/>
    <property type="project" value="TreeGrafter"/>
</dbReference>
<feature type="compositionally biased region" description="Low complexity" evidence="6">
    <location>
        <begin position="939"/>
        <end position="960"/>
    </location>
</feature>
<dbReference type="InterPro" id="IPR008271">
    <property type="entry name" value="Ser/Thr_kinase_AS"/>
</dbReference>
<gene>
    <name evidence="8" type="ORF">MAM1_0007d00888</name>
</gene>
<keyword evidence="2 5" id="KW-0547">Nucleotide-binding</keyword>
<dbReference type="CDD" id="cd06627">
    <property type="entry name" value="STKc_Cdc7_like"/>
    <property type="match status" value="1"/>
</dbReference>
<feature type="region of interest" description="Disordered" evidence="6">
    <location>
        <begin position="397"/>
        <end position="417"/>
    </location>
</feature>
<dbReference type="Proteomes" id="UP000053815">
    <property type="component" value="Unassembled WGS sequence"/>
</dbReference>
<sequence>MNHNYNTNLTMPTRETADINQDCEQQGLYQEHHQLTTIKQQDKEESWKEDREDLEEPKIAIQTQSDGATTVIKQHETALSPTSLCNHYSNKALPSCPPTTPFKKSGHGRSSSTSSSVTERVWGEPPFDIQRPNCVPGFGPFDITMFKDDPREEDQVDEISIQSFLDSTLDFDDDNDMYDTKQSHTPSSSGDSGYGTRRKNRRRSSSIQPQSAKTIDTTTTMTNGNKVQNLFEALFAPVITTTTAPSPPSLKIHPTSSKSTASLTGTTSSRGSNRSSITSPTKKLSLLFSKSRASHQQQSKEPHFVKYQTWSNNNDKHNKTSSSSSPTSTSNSNSGSIRRPHEEHLFKCNSDAILEEELLPPPTIKIQEPTTKRSSMQSRGRRRTDAALIRVKSEIMTPPSIVTTPSPTPALPKTSLQKHGRCKSIGSFDLLSPATPNTAVSLISPTIQENSNILDHCDQDGNMIARYKLGNVIGKGHFGTVFRALDLMSGKTVAVKQINLKDARKADIEDMMQEASLLSSLTHGNIVKYEGFIQTQEHVNIVLEYVENGSLLHTLKHFGHALPEHLVASYCHDILQGLAYLHQQDVVHCDLKAANILTTKAGDVKLSDFGVSLNLKLKNHEENLVSGTPFWMSPEVIELKGASVQSLGCTVIELYTGKPPYADLLTMTAMFKIVEDDCPPLPEGISDDFKDFLKLCFKKNPVERPKAIHLLHHPWVSQKDKNAALPSPKTPSTPTSATTTAPSYNSNGTILQSYLKKAVKKEANLMLDIDPVPKRKNSAVSVTSPINNISSPIAPYARPFGHTHVMVKITFAEGSGPMCPFCKERNQETASMCTSGCGLVCHPPCFEQHVLKTQSIRGIAPGKCPDCLASNSSSPMDPTCPHTMLNVRPAPAPIAAPKPTASISTQLTSIFKKKENKKSSMHVFDDYSKYTRVINARKSTQPGSLGSPSPTTPKSSSSKTWWKKNSK</sequence>
<dbReference type="SMART" id="SM00220">
    <property type="entry name" value="S_TKc"/>
    <property type="match status" value="1"/>
</dbReference>
<dbReference type="InterPro" id="IPR011009">
    <property type="entry name" value="Kinase-like_dom_sf"/>
</dbReference>
<feature type="compositionally biased region" description="Low complexity" evidence="6">
    <location>
        <begin position="723"/>
        <end position="742"/>
    </location>
</feature>
<keyword evidence="3" id="KW-0418">Kinase</keyword>
<feature type="compositionally biased region" description="Low complexity" evidence="6">
    <location>
        <begin position="320"/>
        <end position="336"/>
    </location>
</feature>
<organism evidence="8">
    <name type="scientific">Mucor ambiguus</name>
    <dbReference type="NCBI Taxonomy" id="91626"/>
    <lineage>
        <taxon>Eukaryota</taxon>
        <taxon>Fungi</taxon>
        <taxon>Fungi incertae sedis</taxon>
        <taxon>Mucoromycota</taxon>
        <taxon>Mucoromycotina</taxon>
        <taxon>Mucoromycetes</taxon>
        <taxon>Mucorales</taxon>
        <taxon>Mucorineae</taxon>
        <taxon>Mucoraceae</taxon>
        <taxon>Mucor</taxon>
    </lineage>
</organism>
<dbReference type="PROSITE" id="PS50011">
    <property type="entry name" value="PROTEIN_KINASE_DOM"/>
    <property type="match status" value="1"/>
</dbReference>
<feature type="region of interest" description="Disordered" evidence="6">
    <location>
        <begin position="720"/>
        <end position="742"/>
    </location>
</feature>
<keyword evidence="4 5" id="KW-0067">ATP-binding</keyword>
<evidence type="ECO:0000256" key="5">
    <source>
        <dbReference type="PROSITE-ProRule" id="PRU10141"/>
    </source>
</evidence>
<dbReference type="InterPro" id="IPR000719">
    <property type="entry name" value="Prot_kinase_dom"/>
</dbReference>
<dbReference type="STRING" id="91626.A0A0C9LQF5"/>
<dbReference type="PANTHER" id="PTHR48016:SF4">
    <property type="entry name" value="PROTEIN KINASE DOMAIN-CONTAINING PROTEIN"/>
    <property type="match status" value="1"/>
</dbReference>
<dbReference type="PANTHER" id="PTHR48016">
    <property type="entry name" value="MAP KINASE KINASE KINASE SSK2-RELATED-RELATED"/>
    <property type="match status" value="1"/>
</dbReference>
<dbReference type="OrthoDB" id="8693905at2759"/>
<evidence type="ECO:0000313" key="8">
    <source>
        <dbReference type="EMBL" id="GAN01455.1"/>
    </source>
</evidence>
<feature type="region of interest" description="Disordered" evidence="6">
    <location>
        <begin position="96"/>
        <end position="135"/>
    </location>
</feature>
<dbReference type="Pfam" id="PF00069">
    <property type="entry name" value="Pkinase"/>
    <property type="match status" value="1"/>
</dbReference>
<dbReference type="GO" id="GO:0004709">
    <property type="term" value="F:MAP kinase kinase kinase activity"/>
    <property type="evidence" value="ECO:0007669"/>
    <property type="project" value="TreeGrafter"/>
</dbReference>
<name>A0A0C9LQF5_9FUNG</name>
<dbReference type="AlphaFoldDB" id="A0A0C9LQF5"/>
<keyword evidence="9" id="KW-1185">Reference proteome</keyword>